<dbReference type="PATRIC" id="fig|1088721.3.peg.3021"/>
<proteinExistence type="predicted"/>
<accession>G6EFE2</accession>
<gene>
    <name evidence="1" type="ORF">NSU_3063</name>
</gene>
<dbReference type="STRING" id="1088721.JI59_04695"/>
<organism evidence="1 2">
    <name type="scientific">Novosphingobium pentaromativorans US6-1</name>
    <dbReference type="NCBI Taxonomy" id="1088721"/>
    <lineage>
        <taxon>Bacteria</taxon>
        <taxon>Pseudomonadati</taxon>
        <taxon>Pseudomonadota</taxon>
        <taxon>Alphaproteobacteria</taxon>
        <taxon>Sphingomonadales</taxon>
        <taxon>Sphingomonadaceae</taxon>
        <taxon>Novosphingobium</taxon>
    </lineage>
</organism>
<protein>
    <submittedName>
        <fullName evidence="1">Uncharacterized protein</fullName>
    </submittedName>
</protein>
<keyword evidence="2" id="KW-1185">Reference proteome</keyword>
<reference evidence="1 2" key="1">
    <citation type="journal article" date="2012" name="J. Bacteriol.">
        <title>Genome sequence of benzo(a)pyrene-degrading bacterium Novosphingobium pentaromativorans US6-1.</title>
        <authorList>
            <person name="Luo Y.R."/>
            <person name="Kang S.G."/>
            <person name="Kim S.J."/>
            <person name="Kim M.R."/>
            <person name="Li N."/>
            <person name="Lee J.H."/>
            <person name="Kwon K.K."/>
        </authorList>
    </citation>
    <scope>NUCLEOTIDE SEQUENCE [LARGE SCALE GENOMIC DNA]</scope>
    <source>
        <strain evidence="1 2">US6-1</strain>
    </source>
</reference>
<sequence length="427" mass="46921">MAANTAAQRANAACFCITLERSTLIDLLDLQTGSDGFGDSLVGTHPYLFAASPVFLTAPAIAEMRSIVAAIEAAIALPQFHAATLNWAPPIAMRDFGPAGAMMGYDFHLANEGPRLIEINTNAGGAFLNAVLAKAQRTCCDSAADVERTKPTDTGFEDRVVSMFRSEWTRQGRTVPLKTIAIIDDLPREQHLFPEFLLAKAVLERHGIETIIADPQELTSSAAGVSIGDRPIDLIYNRLVDFMLDEPRHDQLQAAYLSGQVVVTPNPYLHVRYANKRNLALLSDMNRLSQWGLPTSQLELLRNAVPRTVVVKTQDADSLWADRRNLFFKPAQGYASKAAYYGGKLTKKVWQEILKGDYIAQAYTPPGKRRVIRDGIPVELKTDIRLYTYGGGVLLTTARLYQGQTTNMRTPGGGFAPVLELEDERGL</sequence>
<dbReference type="eggNOG" id="COG2308">
    <property type="taxonomic scope" value="Bacteria"/>
</dbReference>
<dbReference type="SUPFAM" id="SSF56059">
    <property type="entry name" value="Glutathione synthetase ATP-binding domain-like"/>
    <property type="match status" value="1"/>
</dbReference>
<name>G6EFE2_9SPHN</name>
<dbReference type="KEGG" id="npn:JI59_04695"/>
<comment type="caution">
    <text evidence="1">The sequence shown here is derived from an EMBL/GenBank/DDBJ whole genome shotgun (WGS) entry which is preliminary data.</text>
</comment>
<dbReference type="EMBL" id="AGFM01000048">
    <property type="protein sequence ID" value="EHJ59987.1"/>
    <property type="molecule type" value="Genomic_DNA"/>
</dbReference>
<dbReference type="Proteomes" id="UP000004030">
    <property type="component" value="Unassembled WGS sequence"/>
</dbReference>
<evidence type="ECO:0000313" key="2">
    <source>
        <dbReference type="Proteomes" id="UP000004030"/>
    </source>
</evidence>
<evidence type="ECO:0000313" key="1">
    <source>
        <dbReference type="EMBL" id="EHJ59987.1"/>
    </source>
</evidence>
<dbReference type="AlphaFoldDB" id="G6EFE2"/>